<evidence type="ECO:0000313" key="8">
    <source>
        <dbReference type="Proteomes" id="UP001159364"/>
    </source>
</evidence>
<evidence type="ECO:0000256" key="5">
    <source>
        <dbReference type="SAM" id="Phobius"/>
    </source>
</evidence>
<accession>A0AAV8U7Z1</accession>
<dbReference type="AlphaFoldDB" id="A0AAV8U7Z1"/>
<feature type="transmembrane region" description="Helical" evidence="5">
    <location>
        <begin position="68"/>
        <end position="88"/>
    </location>
</feature>
<dbReference type="GO" id="GO:0016020">
    <property type="term" value="C:membrane"/>
    <property type="evidence" value="ECO:0007669"/>
    <property type="project" value="UniProtKB-SubCell"/>
</dbReference>
<dbReference type="GO" id="GO:0055085">
    <property type="term" value="P:transmembrane transport"/>
    <property type="evidence" value="ECO:0007669"/>
    <property type="project" value="InterPro"/>
</dbReference>
<gene>
    <name evidence="7" type="ORF">K2173_009491</name>
</gene>
<evidence type="ECO:0000256" key="4">
    <source>
        <dbReference type="ARBA" id="ARBA00023136"/>
    </source>
</evidence>
<dbReference type="Proteomes" id="UP001159364">
    <property type="component" value="Linkage Group LG01"/>
</dbReference>
<dbReference type="Pfam" id="PF00916">
    <property type="entry name" value="Sulfate_transp"/>
    <property type="match status" value="1"/>
</dbReference>
<evidence type="ECO:0000313" key="7">
    <source>
        <dbReference type="EMBL" id="KAJ8774060.1"/>
    </source>
</evidence>
<feature type="domain" description="SLC26A/SulP transporter" evidence="6">
    <location>
        <begin position="59"/>
        <end position="115"/>
    </location>
</feature>
<reference evidence="7 8" key="1">
    <citation type="submission" date="2021-09" db="EMBL/GenBank/DDBJ databases">
        <title>Genomic insights and catalytic innovation underlie evolution of tropane alkaloids biosynthesis.</title>
        <authorList>
            <person name="Wang Y.-J."/>
            <person name="Tian T."/>
            <person name="Huang J.-P."/>
            <person name="Huang S.-X."/>
        </authorList>
    </citation>
    <scope>NUCLEOTIDE SEQUENCE [LARGE SCALE GENOMIC DNA]</scope>
    <source>
        <strain evidence="7">KIB-2018</strain>
        <tissue evidence="7">Leaf</tissue>
    </source>
</reference>
<sequence>MATLLSKLDATNDLGEPEDVNEEMRIHKASPFDIKTKQDTEKVAVELLATRIICSICSKLNSGAQTRISNIIVAATVLVTLLFLVPLFHYTPNVILAAIILTDVIGLIDYEAAYKL</sequence>
<protein>
    <recommendedName>
        <fullName evidence="6">SLC26A/SulP transporter domain-containing protein</fullName>
    </recommendedName>
</protein>
<comment type="caution">
    <text evidence="7">The sequence shown here is derived from an EMBL/GenBank/DDBJ whole genome shotgun (WGS) entry which is preliminary data.</text>
</comment>
<keyword evidence="8" id="KW-1185">Reference proteome</keyword>
<proteinExistence type="predicted"/>
<dbReference type="InterPro" id="IPR001902">
    <property type="entry name" value="SLC26A/SulP_fam"/>
</dbReference>
<feature type="transmembrane region" description="Helical" evidence="5">
    <location>
        <begin position="94"/>
        <end position="113"/>
    </location>
</feature>
<keyword evidence="3 5" id="KW-1133">Transmembrane helix</keyword>
<keyword evidence="4 5" id="KW-0472">Membrane</keyword>
<dbReference type="PANTHER" id="PTHR11814">
    <property type="entry name" value="SULFATE TRANSPORTER"/>
    <property type="match status" value="1"/>
</dbReference>
<evidence type="ECO:0000259" key="6">
    <source>
        <dbReference type="Pfam" id="PF00916"/>
    </source>
</evidence>
<keyword evidence="2 5" id="KW-0812">Transmembrane</keyword>
<dbReference type="InterPro" id="IPR011547">
    <property type="entry name" value="SLC26A/SulP_dom"/>
</dbReference>
<dbReference type="EMBL" id="JAIWQS010000001">
    <property type="protein sequence ID" value="KAJ8774060.1"/>
    <property type="molecule type" value="Genomic_DNA"/>
</dbReference>
<name>A0AAV8U7Z1_9ROSI</name>
<organism evidence="7 8">
    <name type="scientific">Erythroxylum novogranatense</name>
    <dbReference type="NCBI Taxonomy" id="1862640"/>
    <lineage>
        <taxon>Eukaryota</taxon>
        <taxon>Viridiplantae</taxon>
        <taxon>Streptophyta</taxon>
        <taxon>Embryophyta</taxon>
        <taxon>Tracheophyta</taxon>
        <taxon>Spermatophyta</taxon>
        <taxon>Magnoliopsida</taxon>
        <taxon>eudicotyledons</taxon>
        <taxon>Gunneridae</taxon>
        <taxon>Pentapetalae</taxon>
        <taxon>rosids</taxon>
        <taxon>fabids</taxon>
        <taxon>Malpighiales</taxon>
        <taxon>Erythroxylaceae</taxon>
        <taxon>Erythroxylum</taxon>
    </lineage>
</organism>
<evidence type="ECO:0000256" key="3">
    <source>
        <dbReference type="ARBA" id="ARBA00022989"/>
    </source>
</evidence>
<comment type="subcellular location">
    <subcellularLocation>
        <location evidence="1">Membrane</location>
        <topology evidence="1">Multi-pass membrane protein</topology>
    </subcellularLocation>
</comment>
<evidence type="ECO:0000256" key="1">
    <source>
        <dbReference type="ARBA" id="ARBA00004141"/>
    </source>
</evidence>
<evidence type="ECO:0000256" key="2">
    <source>
        <dbReference type="ARBA" id="ARBA00022692"/>
    </source>
</evidence>